<dbReference type="EMBL" id="VSSQ01137278">
    <property type="protein sequence ID" value="MPN61119.1"/>
    <property type="molecule type" value="Genomic_DNA"/>
</dbReference>
<comment type="caution">
    <text evidence="1">The sequence shown here is derived from an EMBL/GenBank/DDBJ whole genome shotgun (WGS) entry which is preliminary data.</text>
</comment>
<organism evidence="1">
    <name type="scientific">bioreactor metagenome</name>
    <dbReference type="NCBI Taxonomy" id="1076179"/>
    <lineage>
        <taxon>unclassified sequences</taxon>
        <taxon>metagenomes</taxon>
        <taxon>ecological metagenomes</taxon>
    </lineage>
</organism>
<reference evidence="1" key="1">
    <citation type="submission" date="2019-08" db="EMBL/GenBank/DDBJ databases">
        <authorList>
            <person name="Kucharzyk K."/>
            <person name="Murdoch R.W."/>
            <person name="Higgins S."/>
            <person name="Loffler F."/>
        </authorList>
    </citation>
    <scope>NUCLEOTIDE SEQUENCE</scope>
</reference>
<protein>
    <submittedName>
        <fullName evidence="1">Uncharacterized protein</fullName>
    </submittedName>
</protein>
<sequence length="118" mass="13818">MYSGYTGEKTACETFEYDENLQLVSHMRSQNGDGSQEGERYSYTDNEDGLTDHYVCRGNGYQTTYYLTWNDERQLTSKKTQSDDNIYMESYFYNGDLLVKTIMSHEDAIPDEPHDWIT</sequence>
<gene>
    <name evidence="1" type="ORF">SDC9_208853</name>
</gene>
<dbReference type="AlphaFoldDB" id="A0A645JEP0"/>
<proteinExistence type="predicted"/>
<name>A0A645JEP0_9ZZZZ</name>
<evidence type="ECO:0000313" key="1">
    <source>
        <dbReference type="EMBL" id="MPN61119.1"/>
    </source>
</evidence>
<accession>A0A645JEP0</accession>